<dbReference type="InterPro" id="IPR009057">
    <property type="entry name" value="Homeodomain-like_sf"/>
</dbReference>
<dbReference type="InterPro" id="IPR050204">
    <property type="entry name" value="AraC_XylS_family_regulators"/>
</dbReference>
<keyword evidence="8" id="KW-1185">Reference proteome</keyword>
<dbReference type="Gene3D" id="1.10.10.60">
    <property type="entry name" value="Homeodomain-like"/>
    <property type="match status" value="2"/>
</dbReference>
<accession>A0A8A4THS8</accession>
<keyword evidence="3" id="KW-0010">Activator</keyword>
<evidence type="ECO:0000256" key="1">
    <source>
        <dbReference type="ARBA" id="ARBA00023015"/>
    </source>
</evidence>
<keyword evidence="2" id="KW-0238">DNA-binding</keyword>
<dbReference type="GO" id="GO:0043565">
    <property type="term" value="F:sequence-specific DNA binding"/>
    <property type="evidence" value="ECO:0007669"/>
    <property type="project" value="InterPro"/>
</dbReference>
<dbReference type="InterPro" id="IPR003313">
    <property type="entry name" value="AraC-bd"/>
</dbReference>
<dbReference type="PRINTS" id="PR00032">
    <property type="entry name" value="HTHARAC"/>
</dbReference>
<proteinExistence type="predicted"/>
<evidence type="ECO:0000313" key="7">
    <source>
        <dbReference type="EMBL" id="QTD49057.1"/>
    </source>
</evidence>
<dbReference type="InterPro" id="IPR018062">
    <property type="entry name" value="HTH_AraC-typ_CS"/>
</dbReference>
<dbReference type="Pfam" id="PF12833">
    <property type="entry name" value="HTH_18"/>
    <property type="match status" value="1"/>
</dbReference>
<dbReference type="PROSITE" id="PS00041">
    <property type="entry name" value="HTH_ARAC_FAMILY_1"/>
    <property type="match status" value="1"/>
</dbReference>
<dbReference type="PROSITE" id="PS01124">
    <property type="entry name" value="HTH_ARAC_FAMILY_2"/>
    <property type="match status" value="1"/>
</dbReference>
<dbReference type="PANTHER" id="PTHR46796:SF2">
    <property type="entry name" value="TRANSCRIPTIONAL REGULATORY PROTEIN"/>
    <property type="match status" value="1"/>
</dbReference>
<organism evidence="7 8">
    <name type="scientific">Sulfidibacter corallicola</name>
    <dbReference type="NCBI Taxonomy" id="2818388"/>
    <lineage>
        <taxon>Bacteria</taxon>
        <taxon>Pseudomonadati</taxon>
        <taxon>Acidobacteriota</taxon>
        <taxon>Holophagae</taxon>
        <taxon>Acanthopleuribacterales</taxon>
        <taxon>Acanthopleuribacteraceae</taxon>
        <taxon>Sulfidibacter</taxon>
    </lineage>
</organism>
<protein>
    <submittedName>
        <fullName evidence="7">AraC family transcriptional regulator</fullName>
    </submittedName>
</protein>
<feature type="domain" description="YDG" evidence="6">
    <location>
        <begin position="1"/>
        <end position="25"/>
    </location>
</feature>
<dbReference type="PROSITE" id="PS51015">
    <property type="entry name" value="YDG"/>
    <property type="match status" value="1"/>
</dbReference>
<dbReference type="PANTHER" id="PTHR46796">
    <property type="entry name" value="HTH-TYPE TRANSCRIPTIONAL ACTIVATOR RHAS-RELATED"/>
    <property type="match status" value="1"/>
</dbReference>
<dbReference type="Proteomes" id="UP000663929">
    <property type="component" value="Chromosome"/>
</dbReference>
<dbReference type="InterPro" id="IPR003105">
    <property type="entry name" value="SRA_YDG"/>
</dbReference>
<dbReference type="RefSeq" id="WP_237378703.1">
    <property type="nucleotide sequence ID" value="NZ_CP071793.1"/>
</dbReference>
<evidence type="ECO:0000256" key="2">
    <source>
        <dbReference type="ARBA" id="ARBA00023125"/>
    </source>
</evidence>
<dbReference type="InterPro" id="IPR020449">
    <property type="entry name" value="Tscrpt_reg_AraC-type_HTH"/>
</dbReference>
<evidence type="ECO:0000259" key="6">
    <source>
        <dbReference type="PROSITE" id="PS51015"/>
    </source>
</evidence>
<dbReference type="InterPro" id="IPR037923">
    <property type="entry name" value="HTH-like"/>
</dbReference>
<evidence type="ECO:0000256" key="4">
    <source>
        <dbReference type="ARBA" id="ARBA00023163"/>
    </source>
</evidence>
<dbReference type="InterPro" id="IPR018060">
    <property type="entry name" value="HTH_AraC"/>
</dbReference>
<dbReference type="SUPFAM" id="SSF51215">
    <property type="entry name" value="Regulatory protein AraC"/>
    <property type="match status" value="1"/>
</dbReference>
<dbReference type="KEGG" id="scor:J3U87_26015"/>
<evidence type="ECO:0000259" key="5">
    <source>
        <dbReference type="PROSITE" id="PS01124"/>
    </source>
</evidence>
<feature type="domain" description="HTH araC/xylS-type" evidence="5">
    <location>
        <begin position="172"/>
        <end position="269"/>
    </location>
</feature>
<sequence>MKSLATLWKPKGRKGIELFRARLHRYRYAKHMHECFTIGLNDGGQGRFWCRGTEHEARPGGLNLINPNEVHTGQSEDRGWFYRDIYIEVRTWRKYLQMLGFRDGLAEFTAPVAEGRRTWQSFHAVFTAMDREASQLTCDTLFLEALATLAPSLSAPLPEAHPATAREPRAVANARELLEAHRDEDLTLRQLAQSVDLHPHYLVRAFKKAYGLPPHGYQRHLRLLEGKRRLANGQPIAQVAHDLGFFDQSHFHRHFKQTFGVSPGAYRKVNSVQEPPPPTA</sequence>
<dbReference type="EMBL" id="CP071793">
    <property type="protein sequence ID" value="QTD49057.1"/>
    <property type="molecule type" value="Genomic_DNA"/>
</dbReference>
<dbReference type="SUPFAM" id="SSF46689">
    <property type="entry name" value="Homeodomain-like"/>
    <property type="match status" value="2"/>
</dbReference>
<keyword evidence="4" id="KW-0804">Transcription</keyword>
<dbReference type="SMART" id="SM00342">
    <property type="entry name" value="HTH_ARAC"/>
    <property type="match status" value="1"/>
</dbReference>
<dbReference type="AlphaFoldDB" id="A0A8A4THS8"/>
<gene>
    <name evidence="7" type="ORF">J3U87_26015</name>
</gene>
<keyword evidence="1" id="KW-0805">Transcription regulation</keyword>
<evidence type="ECO:0000256" key="3">
    <source>
        <dbReference type="ARBA" id="ARBA00023159"/>
    </source>
</evidence>
<evidence type="ECO:0000313" key="8">
    <source>
        <dbReference type="Proteomes" id="UP000663929"/>
    </source>
</evidence>
<reference evidence="7" key="1">
    <citation type="submission" date="2021-03" db="EMBL/GenBank/DDBJ databases">
        <title>Acanthopleuribacteraceae sp. M133.</title>
        <authorList>
            <person name="Wang G."/>
        </authorList>
    </citation>
    <scope>NUCLEOTIDE SEQUENCE</scope>
    <source>
        <strain evidence="7">M133</strain>
    </source>
</reference>
<dbReference type="Pfam" id="PF02311">
    <property type="entry name" value="AraC_binding"/>
    <property type="match status" value="1"/>
</dbReference>
<dbReference type="GO" id="GO:0003700">
    <property type="term" value="F:DNA-binding transcription factor activity"/>
    <property type="evidence" value="ECO:0007669"/>
    <property type="project" value="InterPro"/>
</dbReference>
<name>A0A8A4THS8_SULCO</name>